<dbReference type="Gene3D" id="1.10.10.10">
    <property type="entry name" value="Winged helix-like DNA-binding domain superfamily/Winged helix DNA-binding domain"/>
    <property type="match status" value="1"/>
</dbReference>
<dbReference type="GO" id="GO:0003677">
    <property type="term" value="F:DNA binding"/>
    <property type="evidence" value="ECO:0007669"/>
    <property type="project" value="UniProtKB-KW"/>
</dbReference>
<dbReference type="PANTHER" id="PTHR30514">
    <property type="entry name" value="GLUCOKINASE"/>
    <property type="match status" value="1"/>
</dbReference>
<keyword evidence="2 6" id="KW-0238">DNA-binding</keyword>
<evidence type="ECO:0000256" key="3">
    <source>
        <dbReference type="ARBA" id="ARBA00023163"/>
    </source>
</evidence>
<dbReference type="SUPFAM" id="SSF53697">
    <property type="entry name" value="SIS domain"/>
    <property type="match status" value="1"/>
</dbReference>
<dbReference type="GO" id="GO:1901135">
    <property type="term" value="P:carbohydrate derivative metabolic process"/>
    <property type="evidence" value="ECO:0007669"/>
    <property type="project" value="InterPro"/>
</dbReference>
<dbReference type="InterPro" id="IPR047640">
    <property type="entry name" value="RpiR-like"/>
</dbReference>
<dbReference type="PROSITE" id="PS51464">
    <property type="entry name" value="SIS"/>
    <property type="match status" value="1"/>
</dbReference>
<dbReference type="InterPro" id="IPR000281">
    <property type="entry name" value="HTH_RpiR"/>
</dbReference>
<reference evidence="6 7" key="1">
    <citation type="submission" date="2016-10" db="EMBL/GenBank/DDBJ databases">
        <authorList>
            <person name="Varghese N."/>
            <person name="Submissions S."/>
        </authorList>
    </citation>
    <scope>NUCLEOTIDE SEQUENCE [LARGE SCALE GENOMIC DNA]</scope>
    <source>
        <strain evidence="6 7">ATCC 49954</strain>
    </source>
</reference>
<name>A0AAX2DMN6_LISIV</name>
<dbReference type="Pfam" id="PF01418">
    <property type="entry name" value="HTH_6"/>
    <property type="match status" value="1"/>
</dbReference>
<protein>
    <submittedName>
        <fullName evidence="6">DNA-binding transcriptional regulator, MurR/RpiR family, contains HTH and SIS domains</fullName>
    </submittedName>
</protein>
<dbReference type="InterPro" id="IPR009057">
    <property type="entry name" value="Homeodomain-like_sf"/>
</dbReference>
<evidence type="ECO:0000259" key="5">
    <source>
        <dbReference type="PROSITE" id="PS51464"/>
    </source>
</evidence>
<dbReference type="Gene3D" id="3.40.50.10490">
    <property type="entry name" value="Glucose-6-phosphate isomerase like protein, domain 1"/>
    <property type="match status" value="1"/>
</dbReference>
<dbReference type="GO" id="GO:0097367">
    <property type="term" value="F:carbohydrate derivative binding"/>
    <property type="evidence" value="ECO:0007669"/>
    <property type="project" value="InterPro"/>
</dbReference>
<dbReference type="AlphaFoldDB" id="A0AAX2DMN6"/>
<keyword evidence="3" id="KW-0804">Transcription</keyword>
<dbReference type="RefSeq" id="WP_038406920.1">
    <property type="nucleotide sequence ID" value="NZ_FNMX01000003.1"/>
</dbReference>
<dbReference type="Proteomes" id="UP000183610">
    <property type="component" value="Unassembled WGS sequence"/>
</dbReference>
<evidence type="ECO:0000259" key="4">
    <source>
        <dbReference type="PROSITE" id="PS51071"/>
    </source>
</evidence>
<feature type="domain" description="HTH rpiR-type" evidence="4">
    <location>
        <begin position="1"/>
        <end position="75"/>
    </location>
</feature>
<dbReference type="Pfam" id="PF01380">
    <property type="entry name" value="SIS"/>
    <property type="match status" value="1"/>
</dbReference>
<feature type="domain" description="SIS" evidence="5">
    <location>
        <begin position="124"/>
        <end position="267"/>
    </location>
</feature>
<dbReference type="PANTHER" id="PTHR30514:SF10">
    <property type="entry name" value="MURR_RPIR FAMILY TRANSCRIPTIONAL REGULATOR"/>
    <property type="match status" value="1"/>
</dbReference>
<dbReference type="SUPFAM" id="SSF46689">
    <property type="entry name" value="Homeodomain-like"/>
    <property type="match status" value="1"/>
</dbReference>
<dbReference type="EMBL" id="FNMX01000003">
    <property type="protein sequence ID" value="SDW39725.1"/>
    <property type="molecule type" value="Genomic_DNA"/>
</dbReference>
<dbReference type="GO" id="GO:0003700">
    <property type="term" value="F:DNA-binding transcription factor activity"/>
    <property type="evidence" value="ECO:0007669"/>
    <property type="project" value="InterPro"/>
</dbReference>
<proteinExistence type="predicted"/>
<keyword evidence="1" id="KW-0805">Transcription regulation</keyword>
<dbReference type="CDD" id="cd05013">
    <property type="entry name" value="SIS_RpiR"/>
    <property type="match status" value="1"/>
</dbReference>
<evidence type="ECO:0000256" key="2">
    <source>
        <dbReference type="ARBA" id="ARBA00023125"/>
    </source>
</evidence>
<evidence type="ECO:0000313" key="6">
    <source>
        <dbReference type="EMBL" id="SDW39725.1"/>
    </source>
</evidence>
<dbReference type="InterPro" id="IPR035472">
    <property type="entry name" value="RpiR-like_SIS"/>
</dbReference>
<comment type="caution">
    <text evidence="6">The sequence shown here is derived from an EMBL/GenBank/DDBJ whole genome shotgun (WGS) entry which is preliminary data.</text>
</comment>
<dbReference type="PROSITE" id="PS51071">
    <property type="entry name" value="HTH_RPIR"/>
    <property type="match status" value="1"/>
</dbReference>
<sequence>MILTKLADISLFSERETEVAHFILKNGNTACNMSIKELAKVTYSSPSTIMRLCKKVKTSGYSEFKIKLSRELAENEKISPTSNYNFPFTQEDSYETIIDNMYYIFKNSIREVKSEFNVEELYSIIDKMNQSSIIDIYGQGSSQAAAYEFKSKLIRLGKNVHLEPCYTEQIHQAINSDSTHMAVVISHSGENPETLKISYNLNKSQTPIVAITKDKATMLAKIADYAIYTGINEAKLLKGKMETFSSSIATQYILDCIYSFIYLKDFESNLENTKRNEIDLRKRFFE</sequence>
<gene>
    <name evidence="6" type="ORF">SAMN05421782_10376</name>
</gene>
<evidence type="ECO:0000313" key="7">
    <source>
        <dbReference type="Proteomes" id="UP000183610"/>
    </source>
</evidence>
<evidence type="ECO:0000256" key="1">
    <source>
        <dbReference type="ARBA" id="ARBA00023015"/>
    </source>
</evidence>
<accession>A0AAX2DMN6</accession>
<dbReference type="InterPro" id="IPR046348">
    <property type="entry name" value="SIS_dom_sf"/>
</dbReference>
<dbReference type="InterPro" id="IPR036388">
    <property type="entry name" value="WH-like_DNA-bd_sf"/>
</dbReference>
<organism evidence="6 7">
    <name type="scientific">Listeria ivanovii</name>
    <dbReference type="NCBI Taxonomy" id="1638"/>
    <lineage>
        <taxon>Bacteria</taxon>
        <taxon>Bacillati</taxon>
        <taxon>Bacillota</taxon>
        <taxon>Bacilli</taxon>
        <taxon>Bacillales</taxon>
        <taxon>Listeriaceae</taxon>
        <taxon>Listeria</taxon>
    </lineage>
</organism>
<dbReference type="InterPro" id="IPR001347">
    <property type="entry name" value="SIS_dom"/>
</dbReference>